<organism evidence="2 3">
    <name type="scientific">Alishewanella longhuensis</name>
    <dbReference type="NCBI Taxonomy" id="1091037"/>
    <lineage>
        <taxon>Bacteria</taxon>
        <taxon>Pseudomonadati</taxon>
        <taxon>Pseudomonadota</taxon>
        <taxon>Gammaproteobacteria</taxon>
        <taxon>Alteromonadales</taxon>
        <taxon>Alteromonadaceae</taxon>
        <taxon>Alishewanella</taxon>
    </lineage>
</organism>
<gene>
    <name evidence="2" type="ORF">GCM10010919_15750</name>
</gene>
<proteinExistence type="predicted"/>
<dbReference type="EMBL" id="BNAO01000003">
    <property type="protein sequence ID" value="GHG67218.1"/>
    <property type="molecule type" value="Genomic_DNA"/>
</dbReference>
<dbReference type="RefSeq" id="WP_189432033.1">
    <property type="nucleotide sequence ID" value="NZ_BNAO01000003.1"/>
</dbReference>
<feature type="transmembrane region" description="Helical" evidence="1">
    <location>
        <begin position="70"/>
        <end position="90"/>
    </location>
</feature>
<sequence>MIEPELAVILLNATLVVLAYFWFYPRVAGANLQKVALFDLLTTAIALLIVGLKFWGSGYQFELVGFHLNWFWFTLLTYLVLEIPLSFWYLKRYR</sequence>
<protein>
    <recommendedName>
        <fullName evidence="4">DUF2818 domain-containing protein</fullName>
    </recommendedName>
</protein>
<name>A0ABQ3KXJ7_9ALTE</name>
<feature type="transmembrane region" description="Helical" evidence="1">
    <location>
        <begin position="35"/>
        <end position="55"/>
    </location>
</feature>
<keyword evidence="3" id="KW-1185">Reference proteome</keyword>
<feature type="transmembrane region" description="Helical" evidence="1">
    <location>
        <begin position="6"/>
        <end position="23"/>
    </location>
</feature>
<evidence type="ECO:0000256" key="1">
    <source>
        <dbReference type="SAM" id="Phobius"/>
    </source>
</evidence>
<dbReference type="Proteomes" id="UP000659697">
    <property type="component" value="Unassembled WGS sequence"/>
</dbReference>
<evidence type="ECO:0000313" key="2">
    <source>
        <dbReference type="EMBL" id="GHG67218.1"/>
    </source>
</evidence>
<keyword evidence="1" id="KW-1133">Transmembrane helix</keyword>
<evidence type="ECO:0000313" key="3">
    <source>
        <dbReference type="Proteomes" id="UP000659697"/>
    </source>
</evidence>
<comment type="caution">
    <text evidence="2">The sequence shown here is derived from an EMBL/GenBank/DDBJ whole genome shotgun (WGS) entry which is preliminary data.</text>
</comment>
<accession>A0ABQ3KXJ7</accession>
<keyword evidence="1" id="KW-0472">Membrane</keyword>
<reference evidence="3" key="1">
    <citation type="journal article" date="2019" name="Int. J. Syst. Evol. Microbiol.">
        <title>The Global Catalogue of Microorganisms (GCM) 10K type strain sequencing project: providing services to taxonomists for standard genome sequencing and annotation.</title>
        <authorList>
            <consortium name="The Broad Institute Genomics Platform"/>
            <consortium name="The Broad Institute Genome Sequencing Center for Infectious Disease"/>
            <person name="Wu L."/>
            <person name="Ma J."/>
        </authorList>
    </citation>
    <scope>NUCLEOTIDE SEQUENCE [LARGE SCALE GENOMIC DNA]</scope>
    <source>
        <strain evidence="3">CGMCC 1.7003</strain>
    </source>
</reference>
<keyword evidence="1" id="KW-0812">Transmembrane</keyword>
<evidence type="ECO:0008006" key="4">
    <source>
        <dbReference type="Google" id="ProtNLM"/>
    </source>
</evidence>